<comment type="subcellular location">
    <subcellularLocation>
        <location evidence="1 6">Membrane</location>
        <topology evidence="1 6">Multi-pass membrane protein</topology>
    </subcellularLocation>
</comment>
<comment type="similarity">
    <text evidence="2 6">Belongs to the GDT1 family.</text>
</comment>
<dbReference type="PANTHER" id="PTHR12608:SF1">
    <property type="entry name" value="TRANSMEMBRANE PROTEIN 165"/>
    <property type="match status" value="1"/>
</dbReference>
<feature type="transmembrane region" description="Helical" evidence="6">
    <location>
        <begin position="152"/>
        <end position="172"/>
    </location>
</feature>
<feature type="transmembrane region" description="Helical" evidence="6">
    <location>
        <begin position="70"/>
        <end position="87"/>
    </location>
</feature>
<dbReference type="GO" id="GO:0016020">
    <property type="term" value="C:membrane"/>
    <property type="evidence" value="ECO:0007669"/>
    <property type="project" value="UniProtKB-SubCell"/>
</dbReference>
<keyword evidence="5 6" id="KW-0472">Membrane</keyword>
<keyword evidence="3 6" id="KW-0812">Transmembrane</keyword>
<dbReference type="Pfam" id="PF01169">
    <property type="entry name" value="GDT1"/>
    <property type="match status" value="2"/>
</dbReference>
<evidence type="ECO:0000256" key="4">
    <source>
        <dbReference type="ARBA" id="ARBA00022989"/>
    </source>
</evidence>
<sequence>MSSVQLATVATTFALVFVGELPDKTAIAGLVLGTRYRWWWAFAGIAAAFLTHVVIAVTAGSLLGLLPERVLQVVVGLVFLAGAVLVWREGNEDEDDEEDEEEAAVTAAEGGAAAIGFWKVAALSYGVIFLAEWGDITQILTANLAARYRDPLSVGLGATLGLWGVGLLSVVGGKALLRVLPMTWIARTAALVMTVLGVVDLVRAARG</sequence>
<gene>
    <name evidence="7" type="ORF">FB458_1279</name>
</gene>
<comment type="caution">
    <text evidence="7">The sequence shown here is derived from an EMBL/GenBank/DDBJ whole genome shotgun (WGS) entry which is preliminary data.</text>
</comment>
<comment type="caution">
    <text evidence="6">Lacks conserved residue(s) required for the propagation of feature annotation.</text>
</comment>
<organism evidence="7 8">
    <name type="scientific">Lapillicoccus jejuensis</name>
    <dbReference type="NCBI Taxonomy" id="402171"/>
    <lineage>
        <taxon>Bacteria</taxon>
        <taxon>Bacillati</taxon>
        <taxon>Actinomycetota</taxon>
        <taxon>Actinomycetes</taxon>
        <taxon>Micrococcales</taxon>
        <taxon>Intrasporangiaceae</taxon>
        <taxon>Lapillicoccus</taxon>
    </lineage>
</organism>
<evidence type="ECO:0000256" key="1">
    <source>
        <dbReference type="ARBA" id="ARBA00004141"/>
    </source>
</evidence>
<evidence type="ECO:0000256" key="6">
    <source>
        <dbReference type="RuleBase" id="RU365102"/>
    </source>
</evidence>
<feature type="transmembrane region" description="Helical" evidence="6">
    <location>
        <begin position="184"/>
        <end position="202"/>
    </location>
</feature>
<dbReference type="Proteomes" id="UP000317893">
    <property type="component" value="Unassembled WGS sequence"/>
</dbReference>
<dbReference type="GO" id="GO:0046873">
    <property type="term" value="F:metal ion transmembrane transporter activity"/>
    <property type="evidence" value="ECO:0007669"/>
    <property type="project" value="InterPro"/>
</dbReference>
<evidence type="ECO:0000256" key="2">
    <source>
        <dbReference type="ARBA" id="ARBA00009190"/>
    </source>
</evidence>
<dbReference type="AlphaFoldDB" id="A0A542DYM6"/>
<name>A0A542DYM6_9MICO</name>
<protein>
    <recommendedName>
        <fullName evidence="6">GDT1 family protein</fullName>
    </recommendedName>
</protein>
<reference evidence="7 8" key="1">
    <citation type="submission" date="2019-06" db="EMBL/GenBank/DDBJ databases">
        <title>Sequencing the genomes of 1000 actinobacteria strains.</title>
        <authorList>
            <person name="Klenk H.-P."/>
        </authorList>
    </citation>
    <scope>NUCLEOTIDE SEQUENCE [LARGE SCALE GENOMIC DNA]</scope>
    <source>
        <strain evidence="7 8">DSM 18607</strain>
    </source>
</reference>
<proteinExistence type="inferred from homology"/>
<evidence type="ECO:0000313" key="8">
    <source>
        <dbReference type="Proteomes" id="UP000317893"/>
    </source>
</evidence>
<keyword evidence="4 6" id="KW-1133">Transmembrane helix</keyword>
<dbReference type="InterPro" id="IPR001727">
    <property type="entry name" value="GDT1-like"/>
</dbReference>
<evidence type="ECO:0000256" key="5">
    <source>
        <dbReference type="ARBA" id="ARBA00023136"/>
    </source>
</evidence>
<evidence type="ECO:0000313" key="7">
    <source>
        <dbReference type="EMBL" id="TQJ08195.1"/>
    </source>
</evidence>
<dbReference type="EMBL" id="VFMN01000001">
    <property type="protein sequence ID" value="TQJ08195.1"/>
    <property type="molecule type" value="Genomic_DNA"/>
</dbReference>
<keyword evidence="8" id="KW-1185">Reference proteome</keyword>
<evidence type="ECO:0000256" key="3">
    <source>
        <dbReference type="ARBA" id="ARBA00022692"/>
    </source>
</evidence>
<dbReference type="PANTHER" id="PTHR12608">
    <property type="entry name" value="TRANSMEMBRANE PROTEIN HTP-1 RELATED"/>
    <property type="match status" value="1"/>
</dbReference>
<accession>A0A542DYM6</accession>
<feature type="transmembrane region" description="Helical" evidence="6">
    <location>
        <begin position="38"/>
        <end position="63"/>
    </location>
</feature>